<dbReference type="EMBL" id="CP056069">
    <property type="protein sequence ID" value="UKK00386.2"/>
    <property type="molecule type" value="Genomic_DNA"/>
</dbReference>
<feature type="compositionally biased region" description="Basic and acidic residues" evidence="1">
    <location>
        <begin position="131"/>
        <end position="149"/>
    </location>
</feature>
<dbReference type="Proteomes" id="UP000244811">
    <property type="component" value="Chromosome 1"/>
</dbReference>
<organism evidence="2 3">
    <name type="scientific">Theileria orientalis</name>
    <dbReference type="NCBI Taxonomy" id="68886"/>
    <lineage>
        <taxon>Eukaryota</taxon>
        <taxon>Sar</taxon>
        <taxon>Alveolata</taxon>
        <taxon>Apicomplexa</taxon>
        <taxon>Aconoidasida</taxon>
        <taxon>Piroplasmida</taxon>
        <taxon>Theileriidae</taxon>
        <taxon>Theileria</taxon>
    </lineage>
</organism>
<proteinExistence type="predicted"/>
<evidence type="ECO:0000256" key="1">
    <source>
        <dbReference type="SAM" id="MobiDB-lite"/>
    </source>
</evidence>
<accession>A0A976M9Y4</accession>
<sequence>MSEDNTDSSYELDGSDDGQFAYSIFDDFKSTDAFEVYDHMEQKYGFKYNLLGNSTLHRVALLKYLQEKKDENKNVLEAYNTLKNNKSLVLDNFENYIKPPFKNEKLIWGFMESSDSEAEGSVLSNYVPNYPKKDELDRKNDKNGEDIQM</sequence>
<gene>
    <name evidence="2" type="ORF">MACK_000458</name>
</gene>
<protein>
    <submittedName>
        <fullName evidence="2">Uncharacterized protein</fullName>
    </submittedName>
</protein>
<dbReference type="InterPro" id="IPR036236">
    <property type="entry name" value="Znf_C2H2_sf"/>
</dbReference>
<dbReference type="SUPFAM" id="SSF57667">
    <property type="entry name" value="beta-beta-alpha zinc fingers"/>
    <property type="match status" value="1"/>
</dbReference>
<evidence type="ECO:0000313" key="3">
    <source>
        <dbReference type="Proteomes" id="UP000244811"/>
    </source>
</evidence>
<evidence type="ECO:0000313" key="2">
    <source>
        <dbReference type="EMBL" id="UKK00386.2"/>
    </source>
</evidence>
<name>A0A976M9Y4_THEOR</name>
<reference evidence="2" key="1">
    <citation type="submission" date="2022-07" db="EMBL/GenBank/DDBJ databases">
        <title>Evaluation of T. orientalis genome assembly methods using nanopore sequencing and analysis of variation between genomes.</title>
        <authorList>
            <person name="Yam J."/>
            <person name="Micallef M.L."/>
            <person name="Liu M."/>
            <person name="Djordjevic S.P."/>
            <person name="Bogema D.R."/>
            <person name="Jenkins C."/>
        </authorList>
    </citation>
    <scope>NUCLEOTIDE SEQUENCE</scope>
    <source>
        <strain evidence="2">Goon Nure</strain>
    </source>
</reference>
<feature type="region of interest" description="Disordered" evidence="1">
    <location>
        <begin position="117"/>
        <end position="149"/>
    </location>
</feature>
<dbReference type="AlphaFoldDB" id="A0A976M9Y4"/>